<name>A0A0C3NKK6_PHLG1</name>
<evidence type="ECO:0000256" key="9">
    <source>
        <dbReference type="RuleBase" id="RU000304"/>
    </source>
</evidence>
<comment type="catalytic activity">
    <reaction evidence="7 10">
        <text>L-seryl-[protein] + ATP = O-phospho-L-seryl-[protein] + ADP + H(+)</text>
        <dbReference type="Rhea" id="RHEA:17989"/>
        <dbReference type="Rhea" id="RHEA-COMP:9863"/>
        <dbReference type="Rhea" id="RHEA-COMP:11604"/>
        <dbReference type="ChEBI" id="CHEBI:15378"/>
        <dbReference type="ChEBI" id="CHEBI:29999"/>
        <dbReference type="ChEBI" id="CHEBI:30616"/>
        <dbReference type="ChEBI" id="CHEBI:83421"/>
        <dbReference type="ChEBI" id="CHEBI:456216"/>
        <dbReference type="EC" id="2.7.11.1"/>
    </reaction>
</comment>
<dbReference type="EMBL" id="KN840541">
    <property type="protein sequence ID" value="KIP05534.1"/>
    <property type="molecule type" value="Genomic_DNA"/>
</dbReference>
<evidence type="ECO:0000256" key="6">
    <source>
        <dbReference type="ARBA" id="ARBA00047899"/>
    </source>
</evidence>
<evidence type="ECO:0000256" key="2">
    <source>
        <dbReference type="ARBA" id="ARBA00022679"/>
    </source>
</evidence>
<comment type="function">
    <text evidence="10">Catalytic subunit of a constitutively active serine/threonine-protein kinase complex that phosphorylates a large number of substrates containing acidic residues C-terminal to the phosphorylated serine or threonine.</text>
</comment>
<feature type="domain" description="Protein kinase" evidence="11">
    <location>
        <begin position="32"/>
        <end position="317"/>
    </location>
</feature>
<evidence type="ECO:0000256" key="4">
    <source>
        <dbReference type="ARBA" id="ARBA00022777"/>
    </source>
</evidence>
<feature type="binding site" evidence="8">
    <location>
        <position position="61"/>
    </location>
    <ligand>
        <name>ATP</name>
        <dbReference type="ChEBI" id="CHEBI:30616"/>
    </ligand>
</feature>
<evidence type="ECO:0000256" key="10">
    <source>
        <dbReference type="RuleBase" id="RU369118"/>
    </source>
</evidence>
<proteinExistence type="inferred from homology"/>
<keyword evidence="5 8" id="KW-0067">ATP-binding</keyword>
<dbReference type="SUPFAM" id="SSF56112">
    <property type="entry name" value="Protein kinase-like (PK-like)"/>
    <property type="match status" value="1"/>
</dbReference>
<dbReference type="PANTHER" id="PTHR24054:SF0">
    <property type="entry name" value="CASEIN KINASE II SUBUNIT ALPHA"/>
    <property type="match status" value="1"/>
</dbReference>
<keyword evidence="13" id="KW-1185">Reference proteome</keyword>
<keyword evidence="2 10" id="KW-0808">Transferase</keyword>
<organism evidence="12 13">
    <name type="scientific">Phlebiopsis gigantea (strain 11061_1 CR5-6)</name>
    <name type="common">White-rot fungus</name>
    <name type="synonym">Peniophora gigantea</name>
    <dbReference type="NCBI Taxonomy" id="745531"/>
    <lineage>
        <taxon>Eukaryota</taxon>
        <taxon>Fungi</taxon>
        <taxon>Dikarya</taxon>
        <taxon>Basidiomycota</taxon>
        <taxon>Agaricomycotina</taxon>
        <taxon>Agaricomycetes</taxon>
        <taxon>Polyporales</taxon>
        <taxon>Phanerochaetaceae</taxon>
        <taxon>Phlebiopsis</taxon>
    </lineage>
</organism>
<comment type="subunit">
    <text evidence="10">Heterotetramer.</text>
</comment>
<evidence type="ECO:0000256" key="3">
    <source>
        <dbReference type="ARBA" id="ARBA00022741"/>
    </source>
</evidence>
<dbReference type="InterPro" id="IPR045216">
    <property type="entry name" value="CK2_alpha"/>
</dbReference>
<dbReference type="InterPro" id="IPR000719">
    <property type="entry name" value="Prot_kinase_dom"/>
</dbReference>
<dbReference type="GO" id="GO:0005634">
    <property type="term" value="C:nucleus"/>
    <property type="evidence" value="ECO:0007669"/>
    <property type="project" value="UniProtKB-SubCell"/>
</dbReference>
<evidence type="ECO:0000256" key="5">
    <source>
        <dbReference type="ARBA" id="ARBA00022840"/>
    </source>
</evidence>
<dbReference type="EC" id="2.7.11.1" evidence="10"/>
<dbReference type="InterPro" id="IPR017441">
    <property type="entry name" value="Protein_kinase_ATP_BS"/>
</dbReference>
<evidence type="ECO:0000256" key="8">
    <source>
        <dbReference type="PROSITE-ProRule" id="PRU10141"/>
    </source>
</evidence>
<dbReference type="GO" id="GO:0005956">
    <property type="term" value="C:protein kinase CK2 complex"/>
    <property type="evidence" value="ECO:0007669"/>
    <property type="project" value="TreeGrafter"/>
</dbReference>
<keyword evidence="4 10" id="KW-0418">Kinase</keyword>
<protein>
    <recommendedName>
        <fullName evidence="10">Casein kinase II subunit alpha</fullName>
        <shortName evidence="10">CK II alpha</shortName>
        <ecNumber evidence="10">2.7.11.1</ecNumber>
    </recommendedName>
</protein>
<dbReference type="GO" id="GO:0106310">
    <property type="term" value="F:protein serine kinase activity"/>
    <property type="evidence" value="ECO:0007669"/>
    <property type="project" value="UniProtKB-UniRule"/>
</dbReference>
<dbReference type="Gene3D" id="1.10.510.10">
    <property type="entry name" value="Transferase(Phosphotransferase) domain 1"/>
    <property type="match status" value="1"/>
</dbReference>
<evidence type="ECO:0000256" key="1">
    <source>
        <dbReference type="ARBA" id="ARBA00022527"/>
    </source>
</evidence>
<evidence type="ECO:0000313" key="12">
    <source>
        <dbReference type="EMBL" id="KIP05534.1"/>
    </source>
</evidence>
<keyword evidence="10" id="KW-0539">Nucleus</keyword>
<sequence length="340" mass="39580">MARVYADVNAELGPGWYEYEHLHIEWNVPDNYEIIKRVGGGKFSEVFQGIDTSNEETCVIKVLKPIAKRKIRREIKVLRNLAGGPNVISLLDVVRDPPSKSHSLIMEYVDNTDWKLLYPTFTELEIKHYLFQLLTALDFVHSRGIMHRDVKPGNIMFDRANHKLRLIDWGLAEFYHPNTEYHIRVGSRPYKSPELLVGYSMYDYSLDLWCVGCMLAAMIFRKEHFFRGRDNEEQLARIVKVLGTDTFERYLEKYNMQVETDHPDLLRKHARVPWAKFVTNDNRPNVTPEAVDLLDRLLRYDHQERLTAAEALSHTYFNSVRFGAANKVKDPVSDSGFASM</sequence>
<dbReference type="FunFam" id="1.10.510.10:FF:000059">
    <property type="entry name" value="Casein kinase II subunit alpha"/>
    <property type="match status" value="1"/>
</dbReference>
<dbReference type="Proteomes" id="UP000053257">
    <property type="component" value="Unassembled WGS sequence"/>
</dbReference>
<dbReference type="PANTHER" id="PTHR24054">
    <property type="entry name" value="CASEIN KINASE II SUBUNIT ALPHA"/>
    <property type="match status" value="1"/>
</dbReference>
<keyword evidence="1 9" id="KW-0723">Serine/threonine-protein kinase</keyword>
<dbReference type="GO" id="GO:0004674">
    <property type="term" value="F:protein serine/threonine kinase activity"/>
    <property type="evidence" value="ECO:0007669"/>
    <property type="project" value="UniProtKB-UniRule"/>
</dbReference>
<dbReference type="FunFam" id="3.30.200.20:FF:000088">
    <property type="entry name" value="Casein kinase II subunit alpha"/>
    <property type="match status" value="1"/>
</dbReference>
<dbReference type="InterPro" id="IPR008271">
    <property type="entry name" value="Ser/Thr_kinase_AS"/>
</dbReference>
<comment type="subcellular location">
    <subcellularLocation>
        <location evidence="10">Nucleus</location>
    </subcellularLocation>
</comment>
<dbReference type="PROSITE" id="PS00107">
    <property type="entry name" value="PROTEIN_KINASE_ATP"/>
    <property type="match status" value="1"/>
</dbReference>
<accession>A0A0C3NKK6</accession>
<dbReference type="GO" id="GO:0051726">
    <property type="term" value="P:regulation of cell cycle"/>
    <property type="evidence" value="ECO:0007669"/>
    <property type="project" value="TreeGrafter"/>
</dbReference>
<dbReference type="Gene3D" id="3.30.200.20">
    <property type="entry name" value="Phosphorylase Kinase, domain 1"/>
    <property type="match status" value="1"/>
</dbReference>
<reference evidence="12 13" key="1">
    <citation type="journal article" date="2014" name="PLoS Genet.">
        <title>Analysis of the Phlebiopsis gigantea genome, transcriptome and secretome provides insight into its pioneer colonization strategies of wood.</title>
        <authorList>
            <person name="Hori C."/>
            <person name="Ishida T."/>
            <person name="Igarashi K."/>
            <person name="Samejima M."/>
            <person name="Suzuki H."/>
            <person name="Master E."/>
            <person name="Ferreira P."/>
            <person name="Ruiz-Duenas F.J."/>
            <person name="Held B."/>
            <person name="Canessa P."/>
            <person name="Larrondo L.F."/>
            <person name="Schmoll M."/>
            <person name="Druzhinina I.S."/>
            <person name="Kubicek C.P."/>
            <person name="Gaskell J.A."/>
            <person name="Kersten P."/>
            <person name="St John F."/>
            <person name="Glasner J."/>
            <person name="Sabat G."/>
            <person name="Splinter BonDurant S."/>
            <person name="Syed K."/>
            <person name="Yadav J."/>
            <person name="Mgbeahuruike A.C."/>
            <person name="Kovalchuk A."/>
            <person name="Asiegbu F.O."/>
            <person name="Lackner G."/>
            <person name="Hoffmeister D."/>
            <person name="Rencoret J."/>
            <person name="Gutierrez A."/>
            <person name="Sun H."/>
            <person name="Lindquist E."/>
            <person name="Barry K."/>
            <person name="Riley R."/>
            <person name="Grigoriev I.V."/>
            <person name="Henrissat B."/>
            <person name="Kues U."/>
            <person name="Berka R.M."/>
            <person name="Martinez A.T."/>
            <person name="Covert S.F."/>
            <person name="Blanchette R.A."/>
            <person name="Cullen D."/>
        </authorList>
    </citation>
    <scope>NUCLEOTIDE SEQUENCE [LARGE SCALE GENOMIC DNA]</scope>
    <source>
        <strain evidence="12 13">11061_1 CR5-6</strain>
    </source>
</reference>
<evidence type="ECO:0000313" key="13">
    <source>
        <dbReference type="Proteomes" id="UP000053257"/>
    </source>
</evidence>
<keyword evidence="3 8" id="KW-0547">Nucleotide-binding</keyword>
<dbReference type="SMART" id="SM00220">
    <property type="entry name" value="S_TKc"/>
    <property type="match status" value="1"/>
</dbReference>
<dbReference type="InterPro" id="IPR011009">
    <property type="entry name" value="Kinase-like_dom_sf"/>
</dbReference>
<gene>
    <name evidence="12" type="ORF">PHLGIDRAFT_128841</name>
</gene>
<evidence type="ECO:0000259" key="11">
    <source>
        <dbReference type="PROSITE" id="PS50011"/>
    </source>
</evidence>
<dbReference type="AlphaFoldDB" id="A0A0C3NKK6"/>
<dbReference type="CDD" id="cd14132">
    <property type="entry name" value="STKc_CK2_alpha"/>
    <property type="match status" value="1"/>
</dbReference>
<comment type="catalytic activity">
    <reaction evidence="6 10">
        <text>L-threonyl-[protein] + ATP = O-phospho-L-threonyl-[protein] + ADP + H(+)</text>
        <dbReference type="Rhea" id="RHEA:46608"/>
        <dbReference type="Rhea" id="RHEA-COMP:11060"/>
        <dbReference type="Rhea" id="RHEA-COMP:11605"/>
        <dbReference type="ChEBI" id="CHEBI:15378"/>
        <dbReference type="ChEBI" id="CHEBI:30013"/>
        <dbReference type="ChEBI" id="CHEBI:30616"/>
        <dbReference type="ChEBI" id="CHEBI:61977"/>
        <dbReference type="ChEBI" id="CHEBI:456216"/>
        <dbReference type="EC" id="2.7.11.1"/>
    </reaction>
</comment>
<evidence type="ECO:0000256" key="7">
    <source>
        <dbReference type="ARBA" id="ARBA00048679"/>
    </source>
</evidence>
<dbReference type="STRING" id="745531.A0A0C3NKK6"/>
<dbReference type="OrthoDB" id="10254671at2759"/>
<dbReference type="Pfam" id="PF00069">
    <property type="entry name" value="Pkinase"/>
    <property type="match status" value="1"/>
</dbReference>
<dbReference type="GO" id="GO:0005524">
    <property type="term" value="F:ATP binding"/>
    <property type="evidence" value="ECO:0007669"/>
    <property type="project" value="UniProtKB-UniRule"/>
</dbReference>
<comment type="similarity">
    <text evidence="10">Belongs to the protein kinase superfamily. Ser/Thr protein kinase family. CK2 subfamily.</text>
</comment>
<dbReference type="HOGENOM" id="CLU_000288_70_4_1"/>
<dbReference type="PROSITE" id="PS00108">
    <property type="entry name" value="PROTEIN_KINASE_ST"/>
    <property type="match status" value="1"/>
</dbReference>
<dbReference type="GO" id="GO:0005829">
    <property type="term" value="C:cytosol"/>
    <property type="evidence" value="ECO:0007669"/>
    <property type="project" value="TreeGrafter"/>
</dbReference>
<dbReference type="PROSITE" id="PS50011">
    <property type="entry name" value="PROTEIN_KINASE_DOM"/>
    <property type="match status" value="1"/>
</dbReference>